<evidence type="ECO:0000313" key="2">
    <source>
        <dbReference type="Proteomes" id="UP000263517"/>
    </source>
</evidence>
<proteinExistence type="predicted"/>
<protein>
    <submittedName>
        <fullName evidence="1">Uncharacterized protein</fullName>
    </submittedName>
</protein>
<dbReference type="Proteomes" id="UP000263517">
    <property type="component" value="Unassembled WGS sequence"/>
</dbReference>
<sequence length="73" mass="8416">MSKSKKMKKAQAFYDLLRMAEALSPRAQYILHPEKDDLTPYFSTNQEIELYDSLLLKAEIAHLFGKTLINPEA</sequence>
<dbReference type="AlphaFoldDB" id="A0A350P5C6"/>
<reference evidence="1 2" key="1">
    <citation type="journal article" date="2018" name="Nat. Biotechnol.">
        <title>A standardized bacterial taxonomy based on genome phylogeny substantially revises the tree of life.</title>
        <authorList>
            <person name="Parks D.H."/>
            <person name="Chuvochina M."/>
            <person name="Waite D.W."/>
            <person name="Rinke C."/>
            <person name="Skarshewski A."/>
            <person name="Chaumeil P.A."/>
            <person name="Hugenholtz P."/>
        </authorList>
    </citation>
    <scope>NUCLEOTIDE SEQUENCE [LARGE SCALE GENOMIC DNA]</scope>
    <source>
        <strain evidence="1">UBA11978</strain>
    </source>
</reference>
<dbReference type="EMBL" id="DNAN01000439">
    <property type="protein sequence ID" value="HAW76493.1"/>
    <property type="molecule type" value="Genomic_DNA"/>
</dbReference>
<organism evidence="1 2">
    <name type="scientific">Alteromonas australica</name>
    <dbReference type="NCBI Taxonomy" id="589873"/>
    <lineage>
        <taxon>Bacteria</taxon>
        <taxon>Pseudomonadati</taxon>
        <taxon>Pseudomonadota</taxon>
        <taxon>Gammaproteobacteria</taxon>
        <taxon>Alteromonadales</taxon>
        <taxon>Alteromonadaceae</taxon>
        <taxon>Alteromonas/Salinimonas group</taxon>
        <taxon>Alteromonas</taxon>
    </lineage>
</organism>
<comment type="caution">
    <text evidence="1">The sequence shown here is derived from an EMBL/GenBank/DDBJ whole genome shotgun (WGS) entry which is preliminary data.</text>
</comment>
<name>A0A350P5C6_9ALTE</name>
<gene>
    <name evidence="1" type="ORF">DCW74_12265</name>
</gene>
<evidence type="ECO:0000313" key="1">
    <source>
        <dbReference type="EMBL" id="HAW76493.1"/>
    </source>
</evidence>
<accession>A0A350P5C6</accession>